<gene>
    <name evidence="10" type="ORF">BC938DRAFT_476878</name>
</gene>
<reference evidence="10 11" key="1">
    <citation type="journal article" date="2018" name="New Phytol.">
        <title>Phylogenomics of Endogonaceae and evolution of mycorrhizas within Mucoromycota.</title>
        <authorList>
            <person name="Chang Y."/>
            <person name="Desiro A."/>
            <person name="Na H."/>
            <person name="Sandor L."/>
            <person name="Lipzen A."/>
            <person name="Clum A."/>
            <person name="Barry K."/>
            <person name="Grigoriev I.V."/>
            <person name="Martin F.M."/>
            <person name="Stajich J.E."/>
            <person name="Smith M.E."/>
            <person name="Bonito G."/>
            <person name="Spatafora J.W."/>
        </authorList>
    </citation>
    <scope>NUCLEOTIDE SEQUENCE [LARGE SCALE GENOMIC DNA]</scope>
    <source>
        <strain evidence="10 11">AD002</strain>
    </source>
</reference>
<accession>A0A433QQ34</accession>
<evidence type="ECO:0000256" key="4">
    <source>
        <dbReference type="ARBA" id="ARBA00023277"/>
    </source>
</evidence>
<evidence type="ECO:0000256" key="1">
    <source>
        <dbReference type="ARBA" id="ARBA00000822"/>
    </source>
</evidence>
<evidence type="ECO:0000256" key="2">
    <source>
        <dbReference type="ARBA" id="ARBA00022801"/>
    </source>
</evidence>
<proteinExistence type="inferred from homology"/>
<dbReference type="InterPro" id="IPR017853">
    <property type="entry name" value="GH"/>
</dbReference>
<comment type="catalytic activity">
    <reaction evidence="1">
        <text>Random endo-hydrolysis of N-acetyl-beta-D-glucosaminide (1-&gt;4)-beta-linkages in chitin and chitodextrins.</text>
        <dbReference type="EC" id="3.2.1.14"/>
    </reaction>
</comment>
<dbReference type="EMBL" id="RBNJ01002535">
    <property type="protein sequence ID" value="RUS31868.1"/>
    <property type="molecule type" value="Genomic_DNA"/>
</dbReference>
<evidence type="ECO:0000256" key="7">
    <source>
        <dbReference type="RuleBase" id="RU000489"/>
    </source>
</evidence>
<evidence type="ECO:0000256" key="3">
    <source>
        <dbReference type="ARBA" id="ARBA00023024"/>
    </source>
</evidence>
<evidence type="ECO:0000313" key="11">
    <source>
        <dbReference type="Proteomes" id="UP000274822"/>
    </source>
</evidence>
<comment type="caution">
    <text evidence="10">The sequence shown here is derived from an EMBL/GenBank/DDBJ whole genome shotgun (WGS) entry which is preliminary data.</text>
</comment>
<feature type="non-terminal residue" evidence="10">
    <location>
        <position position="84"/>
    </location>
</feature>
<dbReference type="SUPFAM" id="SSF51445">
    <property type="entry name" value="(Trans)glycosidases"/>
    <property type="match status" value="1"/>
</dbReference>
<dbReference type="GO" id="GO:0008843">
    <property type="term" value="F:endochitinase activity"/>
    <property type="evidence" value="ECO:0007669"/>
    <property type="project" value="UniProtKB-EC"/>
</dbReference>
<evidence type="ECO:0000256" key="6">
    <source>
        <dbReference type="ARBA" id="ARBA00023326"/>
    </source>
</evidence>
<dbReference type="InterPro" id="IPR001579">
    <property type="entry name" value="Glyco_hydro_18_chit_AS"/>
</dbReference>
<dbReference type="Pfam" id="PF00704">
    <property type="entry name" value="Glyco_hydro_18"/>
    <property type="match status" value="1"/>
</dbReference>
<dbReference type="Gene3D" id="3.20.20.80">
    <property type="entry name" value="Glycosidases"/>
    <property type="match status" value="1"/>
</dbReference>
<keyword evidence="3" id="KW-0146">Chitin degradation</keyword>
<evidence type="ECO:0000256" key="8">
    <source>
        <dbReference type="RuleBase" id="RU004453"/>
    </source>
</evidence>
<dbReference type="GO" id="GO:0006032">
    <property type="term" value="P:chitin catabolic process"/>
    <property type="evidence" value="ECO:0007669"/>
    <property type="project" value="UniProtKB-KW"/>
</dbReference>
<keyword evidence="4" id="KW-0119">Carbohydrate metabolism</keyword>
<keyword evidence="11" id="KW-1185">Reference proteome</keyword>
<evidence type="ECO:0000256" key="5">
    <source>
        <dbReference type="ARBA" id="ARBA00023295"/>
    </source>
</evidence>
<evidence type="ECO:0000259" key="9">
    <source>
        <dbReference type="PROSITE" id="PS51910"/>
    </source>
</evidence>
<dbReference type="PROSITE" id="PS51910">
    <property type="entry name" value="GH18_2"/>
    <property type="match status" value="1"/>
</dbReference>
<name>A0A433QQ34_9FUNG</name>
<evidence type="ECO:0000313" key="10">
    <source>
        <dbReference type="EMBL" id="RUS31868.1"/>
    </source>
</evidence>
<feature type="domain" description="GH18" evidence="9">
    <location>
        <begin position="1"/>
        <end position="84"/>
    </location>
</feature>
<protein>
    <submittedName>
        <fullName evidence="10">Putative chitinase</fullName>
    </submittedName>
</protein>
<dbReference type="Proteomes" id="UP000274822">
    <property type="component" value="Unassembled WGS sequence"/>
</dbReference>
<comment type="similarity">
    <text evidence="8">Belongs to the glycosyl hydrolase 18 family.</text>
</comment>
<keyword evidence="6" id="KW-0624">Polysaccharide degradation</keyword>
<dbReference type="PROSITE" id="PS01095">
    <property type="entry name" value="GH18_1"/>
    <property type="match status" value="1"/>
</dbReference>
<sequence length="84" mass="9405">MQLLNDLGLDGFDIDWEYPKTPAEAADHIQLPQDLRAALDGSAAAKGQHDYLFTAAMPCGPRQLSNYLYLMSCELRRDFFPVSV</sequence>
<organism evidence="10 11">
    <name type="scientific">Jimgerdemannia flammicorona</name>
    <dbReference type="NCBI Taxonomy" id="994334"/>
    <lineage>
        <taxon>Eukaryota</taxon>
        <taxon>Fungi</taxon>
        <taxon>Fungi incertae sedis</taxon>
        <taxon>Mucoromycota</taxon>
        <taxon>Mucoromycotina</taxon>
        <taxon>Endogonomycetes</taxon>
        <taxon>Endogonales</taxon>
        <taxon>Endogonaceae</taxon>
        <taxon>Jimgerdemannia</taxon>
    </lineage>
</organism>
<keyword evidence="5 7" id="KW-0326">Glycosidase</keyword>
<dbReference type="AlphaFoldDB" id="A0A433QQ34"/>
<keyword evidence="2 7" id="KW-0378">Hydrolase</keyword>
<dbReference type="GO" id="GO:0000272">
    <property type="term" value="P:polysaccharide catabolic process"/>
    <property type="evidence" value="ECO:0007669"/>
    <property type="project" value="UniProtKB-KW"/>
</dbReference>
<dbReference type="InterPro" id="IPR001223">
    <property type="entry name" value="Glyco_hydro18_cat"/>
</dbReference>